<dbReference type="EMBL" id="WNKX01000007">
    <property type="protein sequence ID" value="MTW11330.1"/>
    <property type="molecule type" value="Genomic_DNA"/>
</dbReference>
<feature type="compositionally biased region" description="Basic and acidic residues" evidence="1">
    <location>
        <begin position="93"/>
        <end position="104"/>
    </location>
</feature>
<proteinExistence type="predicted"/>
<feature type="signal peptide" evidence="2">
    <location>
        <begin position="1"/>
        <end position="26"/>
    </location>
</feature>
<protein>
    <recommendedName>
        <fullName evidence="5">DUF4148 domain-containing protein</fullName>
    </recommendedName>
</protein>
<accession>A0A6L6QGV0</accession>
<feature type="compositionally biased region" description="Basic and acidic residues" evidence="1">
    <location>
        <begin position="33"/>
        <end position="78"/>
    </location>
</feature>
<evidence type="ECO:0008006" key="5">
    <source>
        <dbReference type="Google" id="ProtNLM"/>
    </source>
</evidence>
<sequence>MKTGLGKAAAALCAALCCTLMANAQAQSNRQMRQQERREERQMERQMERREAPRDFRESRYNDLREARERSYEGRIDESQNSAEPPRRNGRMTADERRDLRRQINEAGQQVYSLPPRR</sequence>
<dbReference type="RefSeq" id="WP_155454283.1">
    <property type="nucleotide sequence ID" value="NZ_WNKX01000007.1"/>
</dbReference>
<evidence type="ECO:0000313" key="3">
    <source>
        <dbReference type="EMBL" id="MTW11330.1"/>
    </source>
</evidence>
<dbReference type="Proteomes" id="UP000472320">
    <property type="component" value="Unassembled WGS sequence"/>
</dbReference>
<feature type="region of interest" description="Disordered" evidence="1">
    <location>
        <begin position="25"/>
        <end position="118"/>
    </location>
</feature>
<reference evidence="3 4" key="1">
    <citation type="submission" date="2019-11" db="EMBL/GenBank/DDBJ databases">
        <title>Type strains purchased from KCTC, JCM and DSMZ.</title>
        <authorList>
            <person name="Lu H."/>
        </authorList>
    </citation>
    <scope>NUCLEOTIDE SEQUENCE [LARGE SCALE GENOMIC DNA]</scope>
    <source>
        <strain evidence="3 4">JCM 31587</strain>
    </source>
</reference>
<dbReference type="AlphaFoldDB" id="A0A6L6QGV0"/>
<organism evidence="3 4">
    <name type="scientific">Massilia eburnea</name>
    <dbReference type="NCBI Taxonomy" id="1776165"/>
    <lineage>
        <taxon>Bacteria</taxon>
        <taxon>Pseudomonadati</taxon>
        <taxon>Pseudomonadota</taxon>
        <taxon>Betaproteobacteria</taxon>
        <taxon>Burkholderiales</taxon>
        <taxon>Oxalobacteraceae</taxon>
        <taxon>Telluria group</taxon>
        <taxon>Massilia</taxon>
    </lineage>
</organism>
<keyword evidence="4" id="KW-1185">Reference proteome</keyword>
<evidence type="ECO:0000313" key="4">
    <source>
        <dbReference type="Proteomes" id="UP000472320"/>
    </source>
</evidence>
<keyword evidence="2" id="KW-0732">Signal</keyword>
<gene>
    <name evidence="3" type="ORF">GM658_12065</name>
</gene>
<evidence type="ECO:0000256" key="2">
    <source>
        <dbReference type="SAM" id="SignalP"/>
    </source>
</evidence>
<feature type="chain" id="PRO_5026877296" description="DUF4148 domain-containing protein" evidence="2">
    <location>
        <begin position="27"/>
        <end position="118"/>
    </location>
</feature>
<evidence type="ECO:0000256" key="1">
    <source>
        <dbReference type="SAM" id="MobiDB-lite"/>
    </source>
</evidence>
<dbReference type="OrthoDB" id="8779586at2"/>
<comment type="caution">
    <text evidence="3">The sequence shown here is derived from an EMBL/GenBank/DDBJ whole genome shotgun (WGS) entry which is preliminary data.</text>
</comment>
<name>A0A6L6QGV0_9BURK</name>